<dbReference type="VEuPathDB" id="TriTrypDB:BSAL_13690"/>
<feature type="compositionally biased region" description="Low complexity" evidence="1">
    <location>
        <begin position="323"/>
        <end position="333"/>
    </location>
</feature>
<feature type="transmembrane region" description="Helical" evidence="2">
    <location>
        <begin position="632"/>
        <end position="652"/>
    </location>
</feature>
<evidence type="ECO:0000256" key="2">
    <source>
        <dbReference type="SAM" id="Phobius"/>
    </source>
</evidence>
<protein>
    <submittedName>
        <fullName evidence="4">Membrane-associated protein, putative</fullName>
    </submittedName>
</protein>
<feature type="signal peptide" evidence="3">
    <location>
        <begin position="1"/>
        <end position="27"/>
    </location>
</feature>
<keyword evidence="5" id="KW-1185">Reference proteome</keyword>
<sequence length="921" mass="99958">MRLKIQRCIFQLMLIAALSLLLHVNAATDTFDTNLLQNPSANQNQYQGWGQSDGCVIERDAFSVATISWFIPEECTMRQTINLTFANTYLNISNTSVVKIALVGYIQGGYLDYASLMLQQYKCGSPQTPVGTVLGGKCRDGWSFATYTWSTRLLPNVCSATVSLYLQNHYADSAKPYAKRVSVVLSNTSTAAESGKSTIVANLSDVFLPSKTVSTTSDLTDAVSASVSIATSTSTMSLTHTITNSITATHTNVFTVTATVLETVTNATYSSSATQAYSLSRSAPSKTASHTPSLFIKNGSSMTESFQHTQMRRKPRTETLTVSSSPSYSASSSRRTHSATKSSLKKSPTPTASLTIPLPVPFFVDPVVEASRDGAASMSAIATVFSPVDVSQLNTLVMISHLDCRMDGKLDIDSMRDGSPLWTLGGLPWPGGIWPLVLSVALVSVLWVTTAMLLARSTSTTAGRRRNASAVVGSKIRIAFSSLRSAFLEATTTTKFIDVAIPFPSLGLRALELWVPGTVFASVATLQKHTNSATSTPEIVAAALSFICAIGILVAWQATVMRRVVPHVTFVSRELIVGAAADDVAATSTSLLPSWVPWWLLPIGLWCPPTLRNRYSQMFSAHAAVWAAKLRFVFYFGLSATSSMLTSVSFISSGACQTSCVVLALFHFGGAVVFVVGQRHKNFRFPFEVVLTVSIHVLLGVQCIVVATKRNFPPSIIVIEVCLSVLRTALRLFTMVCIDVPLQAMYDRSMLEMLDRGFTSSDDDENRYLTAARRRLQDDTEAKFIIDDEVAQSIEMFLLDGSLADDDDDPFGDQEMKHINNREDDDEEGPPLEYEWTVPLTTTAGDGVVGGEEEEDNGDGGRAEDYYMNVEADDDDDDATLRMLTLLDDGFVDGDRIYLDMLEKALEADEGGAAQGDITNS</sequence>
<dbReference type="VEuPathDB" id="TriTrypDB:BSAL_13685"/>
<evidence type="ECO:0000256" key="3">
    <source>
        <dbReference type="SAM" id="SignalP"/>
    </source>
</evidence>
<dbReference type="AlphaFoldDB" id="A0A0S4IPC0"/>
<proteinExistence type="predicted"/>
<evidence type="ECO:0000313" key="5">
    <source>
        <dbReference type="Proteomes" id="UP000051952"/>
    </source>
</evidence>
<feature type="transmembrane region" description="Helical" evidence="2">
    <location>
        <begin position="595"/>
        <end position="611"/>
    </location>
</feature>
<organism evidence="4 5">
    <name type="scientific">Bodo saltans</name>
    <name type="common">Flagellated protozoan</name>
    <dbReference type="NCBI Taxonomy" id="75058"/>
    <lineage>
        <taxon>Eukaryota</taxon>
        <taxon>Discoba</taxon>
        <taxon>Euglenozoa</taxon>
        <taxon>Kinetoplastea</taxon>
        <taxon>Metakinetoplastina</taxon>
        <taxon>Eubodonida</taxon>
        <taxon>Bodonidae</taxon>
        <taxon>Bodo</taxon>
    </lineage>
</organism>
<feature type="transmembrane region" description="Helical" evidence="2">
    <location>
        <begin position="689"/>
        <end position="708"/>
    </location>
</feature>
<evidence type="ECO:0000313" key="4">
    <source>
        <dbReference type="EMBL" id="CUF05133.1"/>
    </source>
</evidence>
<gene>
    <name evidence="4" type="ORF">BSAL_58525</name>
</gene>
<keyword evidence="3" id="KW-0732">Signal</keyword>
<feature type="transmembrane region" description="Helical" evidence="2">
    <location>
        <begin position="539"/>
        <end position="558"/>
    </location>
</feature>
<feature type="transmembrane region" description="Helical" evidence="2">
    <location>
        <begin position="433"/>
        <end position="455"/>
    </location>
</feature>
<feature type="region of interest" description="Disordered" evidence="1">
    <location>
        <begin position="280"/>
        <end position="299"/>
    </location>
</feature>
<accession>A0A0S4IPC0</accession>
<feature type="compositionally biased region" description="Polar residues" evidence="1">
    <location>
        <begin position="283"/>
        <end position="299"/>
    </location>
</feature>
<keyword evidence="2" id="KW-1133">Transmembrane helix</keyword>
<name>A0A0S4IPC0_BODSA</name>
<feature type="chain" id="PRO_5006621385" evidence="3">
    <location>
        <begin position="28"/>
        <end position="921"/>
    </location>
</feature>
<reference evidence="5" key="1">
    <citation type="submission" date="2015-09" db="EMBL/GenBank/DDBJ databases">
        <authorList>
            <consortium name="Pathogen Informatics"/>
        </authorList>
    </citation>
    <scope>NUCLEOTIDE SEQUENCE [LARGE SCALE GENOMIC DNA]</scope>
    <source>
        <strain evidence="5">Lake Konstanz</strain>
    </source>
</reference>
<feature type="transmembrane region" description="Helical" evidence="2">
    <location>
        <begin position="658"/>
        <end position="677"/>
    </location>
</feature>
<dbReference type="Proteomes" id="UP000051952">
    <property type="component" value="Unassembled WGS sequence"/>
</dbReference>
<keyword evidence="2" id="KW-0472">Membrane</keyword>
<keyword evidence="2" id="KW-0812">Transmembrane</keyword>
<dbReference type="EMBL" id="CYKH01000234">
    <property type="protein sequence ID" value="CUF05133.1"/>
    <property type="molecule type" value="Genomic_DNA"/>
</dbReference>
<feature type="region of interest" description="Disordered" evidence="1">
    <location>
        <begin position="304"/>
        <end position="350"/>
    </location>
</feature>
<evidence type="ECO:0000256" key="1">
    <source>
        <dbReference type="SAM" id="MobiDB-lite"/>
    </source>
</evidence>
<feature type="region of interest" description="Disordered" evidence="1">
    <location>
        <begin position="809"/>
        <end position="864"/>
    </location>
</feature>